<keyword evidence="7 9" id="KW-0472">Membrane</keyword>
<protein>
    <recommendedName>
        <fullName evidence="10">C2 domain-containing protein</fullName>
    </recommendedName>
</protein>
<dbReference type="InterPro" id="IPR047259">
    <property type="entry name" value="QUIRKY-like"/>
</dbReference>
<dbReference type="CDD" id="cd08379">
    <property type="entry name" value="C2D_MCTP_PRT_plant"/>
    <property type="match status" value="1"/>
</dbReference>
<dbReference type="InterPro" id="IPR035892">
    <property type="entry name" value="C2_domain_sf"/>
</dbReference>
<dbReference type="Pfam" id="PF08372">
    <property type="entry name" value="PRT_C"/>
    <property type="match status" value="1"/>
</dbReference>
<reference evidence="11 12" key="1">
    <citation type="submission" date="2024-04" db="EMBL/GenBank/DDBJ databases">
        <authorList>
            <person name="Fracassetti M."/>
        </authorList>
    </citation>
    <scope>NUCLEOTIDE SEQUENCE [LARGE SCALE GENOMIC DNA]</scope>
</reference>
<evidence type="ECO:0000256" key="6">
    <source>
        <dbReference type="ARBA" id="ARBA00022989"/>
    </source>
</evidence>
<keyword evidence="5" id="KW-0106">Calcium</keyword>
<keyword evidence="3 9" id="KW-0812">Transmembrane</keyword>
<evidence type="ECO:0000256" key="3">
    <source>
        <dbReference type="ARBA" id="ARBA00022692"/>
    </source>
</evidence>
<feature type="transmembrane region" description="Helical" evidence="9">
    <location>
        <begin position="622"/>
        <end position="649"/>
    </location>
</feature>
<keyword evidence="4" id="KW-0677">Repeat</keyword>
<proteinExistence type="inferred from homology"/>
<dbReference type="Gene3D" id="2.60.40.150">
    <property type="entry name" value="C2 domain"/>
    <property type="match status" value="2"/>
</dbReference>
<evidence type="ECO:0000256" key="8">
    <source>
        <dbReference type="SAM" id="MobiDB-lite"/>
    </source>
</evidence>
<feature type="domain" description="C2" evidence="10">
    <location>
        <begin position="26"/>
        <end position="151"/>
    </location>
</feature>
<name>A0AAV2DJY4_9ROSI</name>
<gene>
    <name evidence="11" type="ORF">LTRI10_LOCUS15803</name>
</gene>
<evidence type="ECO:0000259" key="10">
    <source>
        <dbReference type="PROSITE" id="PS50004"/>
    </source>
</evidence>
<dbReference type="SUPFAM" id="SSF49562">
    <property type="entry name" value="C2 domain (Calcium/lipid-binding domain, CaLB)"/>
    <property type="match status" value="3"/>
</dbReference>
<evidence type="ECO:0000256" key="4">
    <source>
        <dbReference type="ARBA" id="ARBA00022737"/>
    </source>
</evidence>
<dbReference type="PANTHER" id="PTHR31425">
    <property type="entry name" value="PHOSPHORIBOSYLANTHRANILATE TRANSFERASE ISOFORM 1"/>
    <property type="match status" value="1"/>
</dbReference>
<dbReference type="InterPro" id="IPR013583">
    <property type="entry name" value="MCTP_C"/>
</dbReference>
<dbReference type="InterPro" id="IPR000008">
    <property type="entry name" value="C2_dom"/>
</dbReference>
<keyword evidence="6 9" id="KW-1133">Transmembrane helix</keyword>
<keyword evidence="12" id="KW-1185">Reference proteome</keyword>
<feature type="transmembrane region" description="Helical" evidence="9">
    <location>
        <begin position="734"/>
        <end position="756"/>
    </location>
</feature>
<evidence type="ECO:0000256" key="9">
    <source>
        <dbReference type="SAM" id="Phobius"/>
    </source>
</evidence>
<dbReference type="CDD" id="cd08378">
    <property type="entry name" value="C2B_MCTP_PRT_plant"/>
    <property type="match status" value="1"/>
</dbReference>
<feature type="domain" description="C2" evidence="10">
    <location>
        <begin position="356"/>
        <end position="490"/>
    </location>
</feature>
<dbReference type="GO" id="GO:0016020">
    <property type="term" value="C:membrane"/>
    <property type="evidence" value="ECO:0007669"/>
    <property type="project" value="UniProtKB-SubCell"/>
</dbReference>
<sequence>MPPKEKPKEDTMDFSLKETSPDIGGRKSLTTISNDKLTLVEQRHFLYVRIVRANLNPVEDPENCFLHRPFVELRIGCHRAATRVLVDPTHNPEWNQVFAFAKDAGRLQGNLLEILVKDATSQGKITGRVCFETGDIPTRFPPDSPLAPQWYRLEDGNGQRVAGELMAAVWIGNQSDDAFSVAWHSGDGDSVAHTRAKVYHSPRLWYLRIQLIGAQDLSIPDINNRIRPEIHVKAVLGQMVLKSRIISPVRNPTTTTTTLNPSEELVFVAAEPFDDPLILIVEDRATGFNIGRSVLDLDRLERRILPVPAMGEKWINIERVEAGNDEKKGAVKLCGRLHLRVFLDGVYHVFDEPTNYCSDLRATSPKLWPEKIGTLELGILKAQGLVPMKSKEGGRASTDAYCVAKYGPKWVRTSTVLDSFAPNWNEQYSWDVYDPCTVITIAVLDNSQLGNTNDNNKNKNKTTAPSDSRIGKVRIRLSTLETNRIYTLSYPLIVLQPNGVRKTGELHLAVKFNCNSVANLLQTYTQPLFPRMHYINPLSFYQMDGLRHQAAYILSSRLGRADPPLNKDVVEYVLDSVVNLWSLRKGKANLHRFMACFSFLSRIYRAFDWIKGWNNPSVTLSFYFLFLILVHFPGLILPCVFMTLFLACVSGYPRRPRHPPHMDIRMSHAEDAGFDVLDEEFDTFPTSRQGEVVRNRYDRMRGIGGRVILMVGDVATQMERVHSLFGWRDPRATILFLVACLVCCTVVYICPVRYLVVFGGSYAIRPPRMRVAAVPSLLHNFLRRLPSNADCML</sequence>
<evidence type="ECO:0000313" key="11">
    <source>
        <dbReference type="EMBL" id="CAL1373900.1"/>
    </source>
</evidence>
<evidence type="ECO:0000256" key="7">
    <source>
        <dbReference type="ARBA" id="ARBA00023136"/>
    </source>
</evidence>
<dbReference type="PROSITE" id="PS50004">
    <property type="entry name" value="C2"/>
    <property type="match status" value="2"/>
</dbReference>
<feature type="region of interest" description="Disordered" evidence="8">
    <location>
        <begin position="1"/>
        <end position="20"/>
    </location>
</feature>
<evidence type="ECO:0000256" key="1">
    <source>
        <dbReference type="ARBA" id="ARBA00004141"/>
    </source>
</evidence>
<dbReference type="Proteomes" id="UP001497516">
    <property type="component" value="Chromosome 3"/>
</dbReference>
<dbReference type="SMART" id="SM00239">
    <property type="entry name" value="C2"/>
    <property type="match status" value="3"/>
</dbReference>
<comment type="similarity">
    <text evidence="2">Belongs to the MCTP family.</text>
</comment>
<dbReference type="InterPro" id="IPR047257">
    <property type="entry name" value="C2B_MCTP_PRT_plant"/>
</dbReference>
<accession>A0AAV2DJY4</accession>
<dbReference type="EMBL" id="OZ034816">
    <property type="protein sequence ID" value="CAL1373900.1"/>
    <property type="molecule type" value="Genomic_DNA"/>
</dbReference>
<evidence type="ECO:0000256" key="5">
    <source>
        <dbReference type="ARBA" id="ARBA00022837"/>
    </source>
</evidence>
<evidence type="ECO:0000313" key="12">
    <source>
        <dbReference type="Proteomes" id="UP001497516"/>
    </source>
</evidence>
<organism evidence="11 12">
    <name type="scientific">Linum trigynum</name>
    <dbReference type="NCBI Taxonomy" id="586398"/>
    <lineage>
        <taxon>Eukaryota</taxon>
        <taxon>Viridiplantae</taxon>
        <taxon>Streptophyta</taxon>
        <taxon>Embryophyta</taxon>
        <taxon>Tracheophyta</taxon>
        <taxon>Spermatophyta</taxon>
        <taxon>Magnoliopsida</taxon>
        <taxon>eudicotyledons</taxon>
        <taxon>Gunneridae</taxon>
        <taxon>Pentapetalae</taxon>
        <taxon>rosids</taxon>
        <taxon>fabids</taxon>
        <taxon>Malpighiales</taxon>
        <taxon>Linaceae</taxon>
        <taxon>Linum</taxon>
    </lineage>
</organism>
<comment type="subcellular location">
    <subcellularLocation>
        <location evidence="1">Membrane</location>
        <topology evidence="1">Multi-pass membrane protein</topology>
    </subcellularLocation>
</comment>
<dbReference type="Pfam" id="PF00168">
    <property type="entry name" value="C2"/>
    <property type="match status" value="3"/>
</dbReference>
<dbReference type="PANTHER" id="PTHR31425:SF23">
    <property type="entry name" value="C2 DOMAIN-CONTAINING PROTEIN"/>
    <property type="match status" value="1"/>
</dbReference>
<dbReference type="FunFam" id="2.60.40.150:FF:000090">
    <property type="entry name" value="C2 domain-containing protein"/>
    <property type="match status" value="1"/>
</dbReference>
<dbReference type="InterPro" id="IPR047255">
    <property type="entry name" value="C2D_MCTP_PRT_plant"/>
</dbReference>
<dbReference type="AlphaFoldDB" id="A0AAV2DJY4"/>
<evidence type="ECO:0000256" key="2">
    <source>
        <dbReference type="ARBA" id="ARBA00007923"/>
    </source>
</evidence>